<dbReference type="PANTHER" id="PTHR42743:SF11">
    <property type="entry name" value="AMINODEOXYCHORISMATE LYASE"/>
    <property type="match status" value="1"/>
</dbReference>
<evidence type="ECO:0000313" key="2">
    <source>
        <dbReference type="EMBL" id="KAJ6829914.1"/>
    </source>
</evidence>
<comment type="caution">
    <text evidence="2">The sequence shown here is derived from an EMBL/GenBank/DDBJ whole genome shotgun (WGS) entry which is preliminary data.</text>
</comment>
<keyword evidence="2" id="KW-0032">Aminotransferase</keyword>
<protein>
    <submittedName>
        <fullName evidence="2">Branched-chain-amino-acid aminotransferase-like protein 2 isoform X2</fullName>
    </submittedName>
</protein>
<dbReference type="Proteomes" id="UP001140949">
    <property type="component" value="Unassembled WGS sequence"/>
</dbReference>
<proteinExistence type="inferred from homology"/>
<dbReference type="EMBL" id="JANAVB010018129">
    <property type="protein sequence ID" value="KAJ6829914.1"/>
    <property type="molecule type" value="Genomic_DNA"/>
</dbReference>
<dbReference type="SUPFAM" id="SSF56752">
    <property type="entry name" value="D-aminoacid aminotransferase-like PLP-dependent enzymes"/>
    <property type="match status" value="1"/>
</dbReference>
<accession>A0AAX6GMM2</accession>
<dbReference type="PANTHER" id="PTHR42743">
    <property type="entry name" value="AMINO-ACID AMINOTRANSFERASE"/>
    <property type="match status" value="1"/>
</dbReference>
<keyword evidence="2" id="KW-0808">Transferase</keyword>
<dbReference type="AlphaFoldDB" id="A0AAX6GMM2"/>
<dbReference type="GO" id="GO:0008483">
    <property type="term" value="F:transaminase activity"/>
    <property type="evidence" value="ECO:0007669"/>
    <property type="project" value="UniProtKB-KW"/>
</dbReference>
<gene>
    <name evidence="2" type="ORF">M6B38_355710</name>
</gene>
<dbReference type="GO" id="GO:0019752">
    <property type="term" value="P:carboxylic acid metabolic process"/>
    <property type="evidence" value="ECO:0007669"/>
    <property type="project" value="TreeGrafter"/>
</dbReference>
<reference evidence="2" key="1">
    <citation type="journal article" date="2023" name="GigaByte">
        <title>Genome assembly of the bearded iris, Iris pallida Lam.</title>
        <authorList>
            <person name="Bruccoleri R.E."/>
            <person name="Oakeley E.J."/>
            <person name="Faust A.M.E."/>
            <person name="Altorfer M."/>
            <person name="Dessus-Babus S."/>
            <person name="Burckhardt D."/>
            <person name="Oertli M."/>
            <person name="Naumann U."/>
            <person name="Petersen F."/>
            <person name="Wong J."/>
        </authorList>
    </citation>
    <scope>NUCLEOTIDE SEQUENCE</scope>
    <source>
        <strain evidence="2">GSM-AAB239-AS_SAM_17_03QT</strain>
    </source>
</reference>
<name>A0AAX6GMM2_IRIPA</name>
<evidence type="ECO:0000256" key="1">
    <source>
        <dbReference type="ARBA" id="ARBA00009320"/>
    </source>
</evidence>
<dbReference type="InterPro" id="IPR050571">
    <property type="entry name" value="Class-IV_PLP-Dep_Aminotrnsfr"/>
</dbReference>
<sequence length="80" mass="8858">MDLVKQENFILHERRISLSEFHAADEVWTTGTMGELTPVTMIDGRIVGDGKVGPVTRRIQNAYKILTAESGIPIPKHAEA</sequence>
<evidence type="ECO:0000313" key="3">
    <source>
        <dbReference type="Proteomes" id="UP001140949"/>
    </source>
</evidence>
<reference evidence="2" key="2">
    <citation type="submission" date="2023-04" db="EMBL/GenBank/DDBJ databases">
        <authorList>
            <person name="Bruccoleri R.E."/>
            <person name="Oakeley E.J."/>
            <person name="Faust A.-M."/>
            <person name="Dessus-Babus S."/>
            <person name="Altorfer M."/>
            <person name="Burckhardt D."/>
            <person name="Oertli M."/>
            <person name="Naumann U."/>
            <person name="Petersen F."/>
            <person name="Wong J."/>
        </authorList>
    </citation>
    <scope>NUCLEOTIDE SEQUENCE</scope>
    <source>
        <strain evidence="2">GSM-AAB239-AS_SAM_17_03QT</strain>
        <tissue evidence="2">Leaf</tissue>
    </source>
</reference>
<keyword evidence="3" id="KW-1185">Reference proteome</keyword>
<organism evidence="2 3">
    <name type="scientific">Iris pallida</name>
    <name type="common">Sweet iris</name>
    <dbReference type="NCBI Taxonomy" id="29817"/>
    <lineage>
        <taxon>Eukaryota</taxon>
        <taxon>Viridiplantae</taxon>
        <taxon>Streptophyta</taxon>
        <taxon>Embryophyta</taxon>
        <taxon>Tracheophyta</taxon>
        <taxon>Spermatophyta</taxon>
        <taxon>Magnoliopsida</taxon>
        <taxon>Liliopsida</taxon>
        <taxon>Asparagales</taxon>
        <taxon>Iridaceae</taxon>
        <taxon>Iridoideae</taxon>
        <taxon>Irideae</taxon>
        <taxon>Iris</taxon>
    </lineage>
</organism>
<dbReference type="InterPro" id="IPR043132">
    <property type="entry name" value="BCAT-like_C"/>
</dbReference>
<comment type="similarity">
    <text evidence="1">Belongs to the class-IV pyridoxal-phosphate-dependent aminotransferase family.</text>
</comment>
<dbReference type="Gene3D" id="3.20.10.10">
    <property type="entry name" value="D-amino Acid Aminotransferase, subunit A, domain 2"/>
    <property type="match status" value="1"/>
</dbReference>
<dbReference type="InterPro" id="IPR036038">
    <property type="entry name" value="Aminotransferase-like"/>
</dbReference>